<evidence type="ECO:0008006" key="3">
    <source>
        <dbReference type="Google" id="ProtNLM"/>
    </source>
</evidence>
<accession>A0ABT3TLB3</accession>
<dbReference type="InterPro" id="IPR034122">
    <property type="entry name" value="Retropepsin-like_bacterial"/>
</dbReference>
<dbReference type="EMBL" id="SHNN01000003">
    <property type="protein sequence ID" value="MCX2982531.1"/>
    <property type="molecule type" value="Genomic_DNA"/>
</dbReference>
<protein>
    <recommendedName>
        <fullName evidence="3">Peptidase A2 domain-containing protein</fullName>
    </recommendedName>
</protein>
<name>A0ABT3TLB3_9GAMM</name>
<dbReference type="Pfam" id="PF13650">
    <property type="entry name" value="Asp_protease_2"/>
    <property type="match status" value="1"/>
</dbReference>
<comment type="caution">
    <text evidence="1">The sequence shown here is derived from an EMBL/GenBank/DDBJ whole genome shotgun (WGS) entry which is preliminary data.</text>
</comment>
<dbReference type="SUPFAM" id="SSF50630">
    <property type="entry name" value="Acid proteases"/>
    <property type="match status" value="1"/>
</dbReference>
<reference evidence="1" key="1">
    <citation type="submission" date="2019-02" db="EMBL/GenBank/DDBJ databases">
        <authorList>
            <person name="Li S.-H."/>
        </authorList>
    </citation>
    <scope>NUCLEOTIDE SEQUENCE</scope>
    <source>
        <strain evidence="1">IMCC14734</strain>
    </source>
</reference>
<dbReference type="InterPro" id="IPR001969">
    <property type="entry name" value="Aspartic_peptidase_AS"/>
</dbReference>
<gene>
    <name evidence="1" type="ORF">EYC98_16840</name>
</gene>
<dbReference type="Gene3D" id="2.40.70.10">
    <property type="entry name" value="Acid Proteases"/>
    <property type="match status" value="1"/>
</dbReference>
<proteinExistence type="predicted"/>
<dbReference type="Proteomes" id="UP001143362">
    <property type="component" value="Unassembled WGS sequence"/>
</dbReference>
<dbReference type="RefSeq" id="WP_279246544.1">
    <property type="nucleotide sequence ID" value="NZ_SHNN01000003.1"/>
</dbReference>
<keyword evidence="2" id="KW-1185">Reference proteome</keyword>
<organism evidence="1 2">
    <name type="scientific">Candidatus Litorirhabdus singularis</name>
    <dbReference type="NCBI Taxonomy" id="2518993"/>
    <lineage>
        <taxon>Bacteria</taxon>
        <taxon>Pseudomonadati</taxon>
        <taxon>Pseudomonadota</taxon>
        <taxon>Gammaproteobacteria</taxon>
        <taxon>Cellvibrionales</taxon>
        <taxon>Halieaceae</taxon>
        <taxon>Candidatus Litorirhabdus</taxon>
    </lineage>
</organism>
<dbReference type="CDD" id="cd05483">
    <property type="entry name" value="retropepsin_like_bacteria"/>
    <property type="match status" value="1"/>
</dbReference>
<evidence type="ECO:0000313" key="1">
    <source>
        <dbReference type="EMBL" id="MCX2982531.1"/>
    </source>
</evidence>
<sequence length="400" mass="43948">MQRLISYPVIFAAGISIGWLLHGSLDSTPPPIESMPTTVMSPAPVTSSRRSVSTQIVAEKEVTQPLSRSEFLQLLNTQFGSAIEVYAFTQRQNPEAAALLRPALDSWLRQCMSHCASGEFSANVNAWLHLYYEDIPVLLLLAEHQTAQGFPEEAARTLQYASTYAYEKSQLSAVAAALESLVVTTDQRMAASTNWVELAGFYELLDSIGLTQPQYQLRQALLYQQLGEFSSARALLLNLAAADENGDEEWREGVQAALRNSSDTTPQEMATMTAPQTIPLQRLGEHYVLQASIDNIQLSLLIDTGASITTLSRTGFNKLDSAGLQYLGKRLFNTAGGVASGEVYQTNAITLGDSTWQQLDIAVLDYPTAAGVDGLLGMNLLRNYRFQIDQDQLLLYLQPR</sequence>
<evidence type="ECO:0000313" key="2">
    <source>
        <dbReference type="Proteomes" id="UP001143362"/>
    </source>
</evidence>
<dbReference type="PROSITE" id="PS00141">
    <property type="entry name" value="ASP_PROTEASE"/>
    <property type="match status" value="1"/>
</dbReference>
<dbReference type="InterPro" id="IPR021109">
    <property type="entry name" value="Peptidase_aspartic_dom_sf"/>
</dbReference>